<keyword evidence="5" id="KW-0547">Nucleotide-binding</keyword>
<evidence type="ECO:0000256" key="2">
    <source>
        <dbReference type="ARBA" id="ARBA00012438"/>
    </source>
</evidence>
<dbReference type="InterPro" id="IPR050482">
    <property type="entry name" value="Sensor_HK_TwoCompSys"/>
</dbReference>
<keyword evidence="10" id="KW-1133">Transmembrane helix</keyword>
<feature type="compositionally biased region" description="Pro residues" evidence="9">
    <location>
        <begin position="309"/>
        <end position="320"/>
    </location>
</feature>
<feature type="region of interest" description="Disordered" evidence="9">
    <location>
        <begin position="295"/>
        <end position="344"/>
    </location>
</feature>
<comment type="caution">
    <text evidence="12">The sequence shown here is derived from an EMBL/GenBank/DDBJ whole genome shotgun (WGS) entry which is preliminary data.</text>
</comment>
<feature type="transmembrane region" description="Helical" evidence="10">
    <location>
        <begin position="73"/>
        <end position="91"/>
    </location>
</feature>
<evidence type="ECO:0000259" key="11">
    <source>
        <dbReference type="Pfam" id="PF07730"/>
    </source>
</evidence>
<dbReference type="PANTHER" id="PTHR24421:SF10">
    <property type="entry name" value="NITRATE_NITRITE SENSOR PROTEIN NARQ"/>
    <property type="match status" value="1"/>
</dbReference>
<evidence type="ECO:0000256" key="3">
    <source>
        <dbReference type="ARBA" id="ARBA00022553"/>
    </source>
</evidence>
<reference evidence="12 13" key="1">
    <citation type="submission" date="2024-01" db="EMBL/GenBank/DDBJ databases">
        <title>Genome insights into Plantactinospora veratri sp. nov.</title>
        <authorList>
            <person name="Wang L."/>
        </authorList>
    </citation>
    <scope>NUCLEOTIDE SEQUENCE [LARGE SCALE GENOMIC DNA]</scope>
    <source>
        <strain evidence="12 13">NEAU-FHS4</strain>
    </source>
</reference>
<evidence type="ECO:0000256" key="8">
    <source>
        <dbReference type="ARBA" id="ARBA00023012"/>
    </source>
</evidence>
<keyword evidence="6 12" id="KW-0418">Kinase</keyword>
<dbReference type="InterPro" id="IPR011712">
    <property type="entry name" value="Sig_transdc_His_kin_sub3_dim/P"/>
</dbReference>
<keyword evidence="3" id="KW-0597">Phosphoprotein</keyword>
<sequence>MTGVPARPEHPWLLPATLTADPATGRRRPRRSTRDWIVDTLCFLIAGGYAFVAFWDVLRPQPTLVADRADSELAVAIDAVLTTALCLALWVRRRWPVALAAAALPVALFSTPSGIAILIILLTLVVHRPLSVAGPLLVAHLGIAVLYEYRNPDPTDGPWAGMVISAVLTATVLAWGMFIRARRQLVLSWRDRAYRAEAEQRLRVEAARRLERTRIAGEMHDVLAHRISLLSLHAGALEFRPDAPPEEVARAAGVIRTSAHQALQDLREVISVLREDPPEGGPEQVVGPERARAVEPAPISGGWGSGPKAYPPDPPYPPVPVTGQSGSPVGPDRAPERPQPTLDDLPALVDESREAGMRVDLRTELTSTETAPAGVGRGAYRIVQEGLTNARKHAPGASVLVTARGRPGLGLSVEVRNPWPVGQHALPLIPGTGTGLVGLGERTALLGGWLEHGRTDSGDFRLAAWLPWPA</sequence>
<feature type="transmembrane region" description="Helical" evidence="10">
    <location>
        <begin position="159"/>
        <end position="178"/>
    </location>
</feature>
<evidence type="ECO:0000313" key="12">
    <source>
        <dbReference type="EMBL" id="MEE6309638.1"/>
    </source>
</evidence>
<keyword evidence="13" id="KW-1185">Reference proteome</keyword>
<comment type="catalytic activity">
    <reaction evidence="1">
        <text>ATP + protein L-histidine = ADP + protein N-phospho-L-histidine.</text>
        <dbReference type="EC" id="2.7.13.3"/>
    </reaction>
</comment>
<dbReference type="Gene3D" id="1.20.5.1930">
    <property type="match status" value="1"/>
</dbReference>
<keyword evidence="10" id="KW-0472">Membrane</keyword>
<proteinExistence type="predicted"/>
<dbReference type="PANTHER" id="PTHR24421">
    <property type="entry name" value="NITRATE/NITRITE SENSOR PROTEIN NARX-RELATED"/>
    <property type="match status" value="1"/>
</dbReference>
<feature type="transmembrane region" description="Helical" evidence="10">
    <location>
        <begin position="36"/>
        <end position="58"/>
    </location>
</feature>
<name>A0ABU7SI44_9ACTN</name>
<gene>
    <name evidence="12" type="ORF">V1634_22660</name>
</gene>
<evidence type="ECO:0000256" key="6">
    <source>
        <dbReference type="ARBA" id="ARBA00022777"/>
    </source>
</evidence>
<dbReference type="SUPFAM" id="SSF55874">
    <property type="entry name" value="ATPase domain of HSP90 chaperone/DNA topoisomerase II/histidine kinase"/>
    <property type="match status" value="1"/>
</dbReference>
<dbReference type="InterPro" id="IPR036890">
    <property type="entry name" value="HATPase_C_sf"/>
</dbReference>
<dbReference type="Gene3D" id="3.30.565.10">
    <property type="entry name" value="Histidine kinase-like ATPase, C-terminal domain"/>
    <property type="match status" value="1"/>
</dbReference>
<evidence type="ECO:0000256" key="7">
    <source>
        <dbReference type="ARBA" id="ARBA00022840"/>
    </source>
</evidence>
<keyword evidence="7" id="KW-0067">ATP-binding</keyword>
<evidence type="ECO:0000256" key="10">
    <source>
        <dbReference type="SAM" id="Phobius"/>
    </source>
</evidence>
<dbReference type="EMBL" id="JAZGQL010000017">
    <property type="protein sequence ID" value="MEE6309638.1"/>
    <property type="molecule type" value="Genomic_DNA"/>
</dbReference>
<accession>A0ABU7SI44</accession>
<evidence type="ECO:0000256" key="4">
    <source>
        <dbReference type="ARBA" id="ARBA00022679"/>
    </source>
</evidence>
<evidence type="ECO:0000256" key="1">
    <source>
        <dbReference type="ARBA" id="ARBA00000085"/>
    </source>
</evidence>
<keyword evidence="4" id="KW-0808">Transferase</keyword>
<protein>
    <recommendedName>
        <fullName evidence="2">histidine kinase</fullName>
        <ecNumber evidence="2">2.7.13.3</ecNumber>
    </recommendedName>
</protein>
<dbReference type="EC" id="2.7.13.3" evidence="2"/>
<organism evidence="12 13">
    <name type="scientific">Plantactinospora veratri</name>
    <dbReference type="NCBI Taxonomy" id="1436122"/>
    <lineage>
        <taxon>Bacteria</taxon>
        <taxon>Bacillati</taxon>
        <taxon>Actinomycetota</taxon>
        <taxon>Actinomycetes</taxon>
        <taxon>Micromonosporales</taxon>
        <taxon>Micromonosporaceae</taxon>
        <taxon>Plantactinospora</taxon>
    </lineage>
</organism>
<dbReference type="RefSeq" id="WP_331209888.1">
    <property type="nucleotide sequence ID" value="NZ_JAZGQL010000017.1"/>
</dbReference>
<keyword evidence="10" id="KW-0812">Transmembrane</keyword>
<evidence type="ECO:0000256" key="9">
    <source>
        <dbReference type="SAM" id="MobiDB-lite"/>
    </source>
</evidence>
<feature type="transmembrane region" description="Helical" evidence="10">
    <location>
        <begin position="98"/>
        <end position="124"/>
    </location>
</feature>
<feature type="domain" description="Signal transduction histidine kinase subgroup 3 dimerisation and phosphoacceptor" evidence="11">
    <location>
        <begin position="211"/>
        <end position="276"/>
    </location>
</feature>
<dbReference type="Pfam" id="PF07730">
    <property type="entry name" value="HisKA_3"/>
    <property type="match status" value="1"/>
</dbReference>
<evidence type="ECO:0000256" key="5">
    <source>
        <dbReference type="ARBA" id="ARBA00022741"/>
    </source>
</evidence>
<evidence type="ECO:0000313" key="13">
    <source>
        <dbReference type="Proteomes" id="UP001339911"/>
    </source>
</evidence>
<dbReference type="Proteomes" id="UP001339911">
    <property type="component" value="Unassembled WGS sequence"/>
</dbReference>
<dbReference type="GO" id="GO:0016301">
    <property type="term" value="F:kinase activity"/>
    <property type="evidence" value="ECO:0007669"/>
    <property type="project" value="UniProtKB-KW"/>
</dbReference>
<keyword evidence="8" id="KW-0902">Two-component regulatory system</keyword>